<dbReference type="Proteomes" id="UP000037023">
    <property type="component" value="Unassembled WGS sequence"/>
</dbReference>
<comment type="caution">
    <text evidence="1">The sequence shown here is derived from an EMBL/GenBank/DDBJ whole genome shotgun (WGS) entry which is preliminary data.</text>
</comment>
<reference evidence="1 2" key="1">
    <citation type="submission" date="2015-06" db="EMBL/GenBank/DDBJ databases">
        <authorList>
            <person name="Hoefler B.C."/>
            <person name="Straight P.D."/>
        </authorList>
    </citation>
    <scope>NUCLEOTIDE SEQUENCE [LARGE SCALE GENOMIC DNA]</scope>
    <source>
        <strain evidence="1 2">NRRL 3427</strain>
    </source>
</reference>
<dbReference type="Pfam" id="PF13031">
    <property type="entry name" value="DUF3892"/>
    <property type="match status" value="1"/>
</dbReference>
<evidence type="ECO:0008006" key="3">
    <source>
        <dbReference type="Google" id="ProtNLM"/>
    </source>
</evidence>
<proteinExistence type="predicted"/>
<accession>A0A0L8L6P4</accession>
<sequence length="94" mass="10322">MAIQITAVRLTAGGTTHEHITHLWWTNQTSGEASSSTRAQIVDWIENQAGKAYTSDAAGHRTEVAVVTPARGEKYLRTHADGVWTNNLLALPRR</sequence>
<dbReference type="AlphaFoldDB" id="A0A0L8L6P4"/>
<dbReference type="EMBL" id="LGUP01000048">
    <property type="protein sequence ID" value="KOG33790.1"/>
    <property type="molecule type" value="Genomic_DNA"/>
</dbReference>
<organism evidence="1 2">
    <name type="scientific">Streptomyces viridochromogenes</name>
    <dbReference type="NCBI Taxonomy" id="1938"/>
    <lineage>
        <taxon>Bacteria</taxon>
        <taxon>Bacillati</taxon>
        <taxon>Actinomycetota</taxon>
        <taxon>Actinomycetes</taxon>
        <taxon>Kitasatosporales</taxon>
        <taxon>Streptomycetaceae</taxon>
        <taxon>Streptomyces</taxon>
    </lineage>
</organism>
<dbReference type="OrthoDB" id="826539at2"/>
<dbReference type="RefSeq" id="WP_033204307.1">
    <property type="nucleotide sequence ID" value="NZ_LGUP01000048.1"/>
</dbReference>
<name>A0A0L8L6P4_STRVR</name>
<dbReference type="InterPro" id="IPR024997">
    <property type="entry name" value="DUF3892"/>
</dbReference>
<dbReference type="PATRIC" id="fig|1938.6.peg.1686"/>
<gene>
    <name evidence="1" type="ORF">ADK34_07700</name>
</gene>
<evidence type="ECO:0000313" key="2">
    <source>
        <dbReference type="Proteomes" id="UP000037023"/>
    </source>
</evidence>
<protein>
    <recommendedName>
        <fullName evidence="3">DUF3892 domain-containing protein</fullName>
    </recommendedName>
</protein>
<evidence type="ECO:0000313" key="1">
    <source>
        <dbReference type="EMBL" id="KOG33790.1"/>
    </source>
</evidence>